<dbReference type="GO" id="GO:0007062">
    <property type="term" value="P:sister chromatid cohesion"/>
    <property type="evidence" value="ECO:0007669"/>
    <property type="project" value="InterPro"/>
</dbReference>
<reference evidence="10 11" key="1">
    <citation type="journal article" date="2022" name="Nat. Plants">
        <title>Genomes of leafy and leafless Platanthera orchids illuminate the evolution of mycoheterotrophy.</title>
        <authorList>
            <person name="Li M.H."/>
            <person name="Liu K.W."/>
            <person name="Li Z."/>
            <person name="Lu H.C."/>
            <person name="Ye Q.L."/>
            <person name="Zhang D."/>
            <person name="Wang J.Y."/>
            <person name="Li Y.F."/>
            <person name="Zhong Z.M."/>
            <person name="Liu X."/>
            <person name="Yu X."/>
            <person name="Liu D.K."/>
            <person name="Tu X.D."/>
            <person name="Liu B."/>
            <person name="Hao Y."/>
            <person name="Liao X.Y."/>
            <person name="Jiang Y.T."/>
            <person name="Sun W.H."/>
            <person name="Chen J."/>
            <person name="Chen Y.Q."/>
            <person name="Ai Y."/>
            <person name="Zhai J.W."/>
            <person name="Wu S.S."/>
            <person name="Zhou Z."/>
            <person name="Hsiao Y.Y."/>
            <person name="Wu W.L."/>
            <person name="Chen Y.Y."/>
            <person name="Lin Y.F."/>
            <person name="Hsu J.L."/>
            <person name="Li C.Y."/>
            <person name="Wang Z.W."/>
            <person name="Zhao X."/>
            <person name="Zhong W.Y."/>
            <person name="Ma X.K."/>
            <person name="Ma L."/>
            <person name="Huang J."/>
            <person name="Chen G.Z."/>
            <person name="Huang M.Z."/>
            <person name="Huang L."/>
            <person name="Peng D.H."/>
            <person name="Luo Y.B."/>
            <person name="Zou S.Q."/>
            <person name="Chen S.P."/>
            <person name="Lan S."/>
            <person name="Tsai W.C."/>
            <person name="Van de Peer Y."/>
            <person name="Liu Z.J."/>
        </authorList>
    </citation>
    <scope>NUCLEOTIDE SEQUENCE [LARGE SCALE GENOMIC DNA]</scope>
    <source>
        <strain evidence="10">Lor287</strain>
    </source>
</reference>
<gene>
    <name evidence="10" type="primary">SYN3</name>
    <name evidence="10" type="ORF">KSP39_PZI011368</name>
</gene>
<dbReference type="GO" id="GO:0003682">
    <property type="term" value="F:chromatin binding"/>
    <property type="evidence" value="ECO:0007669"/>
    <property type="project" value="TreeGrafter"/>
</dbReference>
<sequence>MFYSHTFLSRKSPLGTIWMAAHLENKIKRRQIESINIPSSAEKIMMPEVPIALRLSGHLLLGLVRVYSWKANHLFSDCNRLVTDIRKAFASVPDDLPIGADHAPFELVTLPDIVDLNSLVLNESCYKTHEPDKHLKPHDQITMSDHIPIEAEQCIPISVSEVGGLNLSPQPSTGLNLSPQPSTGLNLSPQPSTGLNLSPQPSTGLNPSSQPTNVLISTPQPTYLNSVSRQLEEDMLPSFERDFESSLSRQENAIFSDNTARQNEEIYQNTPDGNTTSQETLDIEKMLCDPDLPSHGVDTPGDIQTGEQSTQRINRRHSLSTIPEDISVPEGGSSHCVEKLVSTSANKLPFPELESFRIPTPALNPERAPPVKREMAKKRKRIHAFDKQVILSDKQMKKQASIDCNNSNIIFKRRKLPCSDLSIWKFHTFCRKDAIFSMPLLSGMDARLVEVLQKTYPRSVPNNVTVETPAVEAGTVREAQPASLTFDLFSDIERGRDAENIEDIIPQFSPVNAGGFGSESIKGNISEIRSGPAVEITPPVEPVLHNLETPPFHLTELNLDDMVVPDAPGLLDSADKDLSFLNENDSSPGHNDAFLVENLSGRTRAVAKYFKDNAVEAQSDQSGHISLNKILEQKNRKQCSRMFFETLVLKSCDFIRVEQAEAYGDILVSPTPALLCTKF</sequence>
<evidence type="ECO:0000256" key="1">
    <source>
        <dbReference type="ARBA" id="ARBA00004123"/>
    </source>
</evidence>
<dbReference type="InterPro" id="IPR039781">
    <property type="entry name" value="Rad21/Rec8-like"/>
</dbReference>
<keyword evidence="4" id="KW-0159">Chromosome partition</keyword>
<dbReference type="Gene3D" id="1.10.10.580">
    <property type="entry name" value="Structural maintenance of chromosome 1. Chain E"/>
    <property type="match status" value="1"/>
</dbReference>
<proteinExistence type="inferred from homology"/>
<dbReference type="AlphaFoldDB" id="A0AAP0G5K0"/>
<evidence type="ECO:0000259" key="8">
    <source>
        <dbReference type="Pfam" id="PF04824"/>
    </source>
</evidence>
<dbReference type="Proteomes" id="UP001418222">
    <property type="component" value="Unassembled WGS sequence"/>
</dbReference>
<keyword evidence="11" id="KW-1185">Reference proteome</keyword>
<dbReference type="FunFam" id="1.10.10.580:FF:000002">
    <property type="entry name" value="Sister chromatid cohesion 1 protein 4"/>
    <property type="match status" value="1"/>
</dbReference>
<accession>A0AAP0G5K0</accession>
<dbReference type="CDD" id="cd21793">
    <property type="entry name" value="Rad21_Rec8_M_AtSYN1-like"/>
    <property type="match status" value="1"/>
</dbReference>
<feature type="region of interest" description="Disordered" evidence="7">
    <location>
        <begin position="170"/>
        <end position="213"/>
    </location>
</feature>
<keyword evidence="5" id="KW-0539">Nucleus</keyword>
<evidence type="ECO:0000256" key="4">
    <source>
        <dbReference type="ARBA" id="ARBA00022829"/>
    </source>
</evidence>
<evidence type="ECO:0000256" key="7">
    <source>
        <dbReference type="SAM" id="MobiDB-lite"/>
    </source>
</evidence>
<evidence type="ECO:0000313" key="10">
    <source>
        <dbReference type="EMBL" id="KAK8938683.1"/>
    </source>
</evidence>
<keyword evidence="3" id="KW-0132">Cell division</keyword>
<dbReference type="InterPro" id="IPR006910">
    <property type="entry name" value="Rad21_Rec8_N"/>
</dbReference>
<evidence type="ECO:0000259" key="9">
    <source>
        <dbReference type="Pfam" id="PF04825"/>
    </source>
</evidence>
<protein>
    <submittedName>
        <fullName evidence="10">Sister chromatid cohesion 1 protein 3</fullName>
    </submittedName>
</protein>
<evidence type="ECO:0000313" key="11">
    <source>
        <dbReference type="Proteomes" id="UP001418222"/>
    </source>
</evidence>
<dbReference type="PANTHER" id="PTHR12585">
    <property type="entry name" value="SCC1 / RAD21 FAMILY MEMBER"/>
    <property type="match status" value="1"/>
</dbReference>
<dbReference type="InterPro" id="IPR006909">
    <property type="entry name" value="Rad21/Rec8_C_eu"/>
</dbReference>
<evidence type="ECO:0000256" key="3">
    <source>
        <dbReference type="ARBA" id="ARBA00022776"/>
    </source>
</evidence>
<dbReference type="InterPro" id="IPR036390">
    <property type="entry name" value="WH_DNA-bd_sf"/>
</dbReference>
<keyword evidence="3" id="KW-0131">Cell cycle</keyword>
<evidence type="ECO:0000256" key="6">
    <source>
        <dbReference type="ARBA" id="ARBA00064543"/>
    </source>
</evidence>
<dbReference type="EMBL" id="JBBWWQ010000009">
    <property type="protein sequence ID" value="KAK8938683.1"/>
    <property type="molecule type" value="Genomic_DNA"/>
</dbReference>
<comment type="caution">
    <text evidence="10">The sequence shown here is derived from an EMBL/GenBank/DDBJ whole genome shotgun (WGS) entry which is preliminary data.</text>
</comment>
<dbReference type="Pfam" id="PF04825">
    <property type="entry name" value="Rad21_Rec8_N"/>
    <property type="match status" value="1"/>
</dbReference>
<dbReference type="GO" id="GO:0007059">
    <property type="term" value="P:chromosome segregation"/>
    <property type="evidence" value="ECO:0007669"/>
    <property type="project" value="UniProtKB-KW"/>
</dbReference>
<feature type="region of interest" description="Disordered" evidence="7">
    <location>
        <begin position="254"/>
        <end position="276"/>
    </location>
</feature>
<organism evidence="10 11">
    <name type="scientific">Platanthera zijinensis</name>
    <dbReference type="NCBI Taxonomy" id="2320716"/>
    <lineage>
        <taxon>Eukaryota</taxon>
        <taxon>Viridiplantae</taxon>
        <taxon>Streptophyta</taxon>
        <taxon>Embryophyta</taxon>
        <taxon>Tracheophyta</taxon>
        <taxon>Spermatophyta</taxon>
        <taxon>Magnoliopsida</taxon>
        <taxon>Liliopsida</taxon>
        <taxon>Asparagales</taxon>
        <taxon>Orchidaceae</taxon>
        <taxon>Orchidoideae</taxon>
        <taxon>Orchideae</taxon>
        <taxon>Orchidinae</taxon>
        <taxon>Platanthera</taxon>
    </lineage>
</organism>
<evidence type="ECO:0000256" key="2">
    <source>
        <dbReference type="ARBA" id="ARBA00009870"/>
    </source>
</evidence>
<comment type="subcellular location">
    <subcellularLocation>
        <location evidence="1">Nucleus</location>
    </subcellularLocation>
</comment>
<comment type="similarity">
    <text evidence="2">Belongs to the rad21 family.</text>
</comment>
<keyword evidence="3" id="KW-0498">Mitosis</keyword>
<name>A0AAP0G5K0_9ASPA</name>
<feature type="domain" description="Rad21/Rec8-like protein N-terminal" evidence="9">
    <location>
        <begin position="1"/>
        <end position="93"/>
    </location>
</feature>
<dbReference type="GO" id="GO:0008278">
    <property type="term" value="C:cohesin complex"/>
    <property type="evidence" value="ECO:0007669"/>
    <property type="project" value="InterPro"/>
</dbReference>
<comment type="subunit">
    <text evidence="6">Component of the cohesin complex.</text>
</comment>
<feature type="domain" description="Rad21/Rec8-like protein C-terminal eukaryotic" evidence="8">
    <location>
        <begin position="623"/>
        <end position="673"/>
    </location>
</feature>
<evidence type="ECO:0000256" key="5">
    <source>
        <dbReference type="ARBA" id="ARBA00023242"/>
    </source>
</evidence>
<dbReference type="Pfam" id="PF04824">
    <property type="entry name" value="Rad21_Rec8"/>
    <property type="match status" value="1"/>
</dbReference>
<dbReference type="GO" id="GO:1990414">
    <property type="term" value="P:replication-born double-strand break repair via sister chromatid exchange"/>
    <property type="evidence" value="ECO:0007669"/>
    <property type="project" value="TreeGrafter"/>
</dbReference>
<dbReference type="PANTHER" id="PTHR12585:SF55">
    <property type="entry name" value="SISTER CHROMATID COHESION 1 PROTEIN 3"/>
    <property type="match status" value="1"/>
</dbReference>
<dbReference type="GO" id="GO:0005634">
    <property type="term" value="C:nucleus"/>
    <property type="evidence" value="ECO:0007669"/>
    <property type="project" value="UniProtKB-SubCell"/>
</dbReference>
<dbReference type="InterPro" id="IPR023093">
    <property type="entry name" value="ScpA-like_C"/>
</dbReference>
<dbReference type="SUPFAM" id="SSF46785">
    <property type="entry name" value="Winged helix' DNA-binding domain"/>
    <property type="match status" value="1"/>
</dbReference>